<dbReference type="GO" id="GO:0005524">
    <property type="term" value="F:ATP binding"/>
    <property type="evidence" value="ECO:0007669"/>
    <property type="project" value="UniProtKB-KW"/>
</dbReference>
<dbReference type="GO" id="GO:0006412">
    <property type="term" value="P:translation"/>
    <property type="evidence" value="ECO:0007669"/>
    <property type="project" value="UniProtKB-UniRule"/>
</dbReference>
<gene>
    <name evidence="8 10" type="primary">gatA</name>
    <name evidence="10" type="ORF">H9L10_08425</name>
</gene>
<keyword evidence="4 8" id="KW-0067">ATP-binding</keyword>
<dbReference type="GO" id="GO:0030956">
    <property type="term" value="C:glutamyl-tRNA(Gln) amidotransferase complex"/>
    <property type="evidence" value="ECO:0007669"/>
    <property type="project" value="InterPro"/>
</dbReference>
<dbReference type="PANTHER" id="PTHR11895">
    <property type="entry name" value="TRANSAMIDASE"/>
    <property type="match status" value="1"/>
</dbReference>
<evidence type="ECO:0000313" key="10">
    <source>
        <dbReference type="EMBL" id="QNN48376.1"/>
    </source>
</evidence>
<organism evidence="10 11">
    <name type="scientific">Phycicoccus endophyticus</name>
    <dbReference type="NCBI Taxonomy" id="1690220"/>
    <lineage>
        <taxon>Bacteria</taxon>
        <taxon>Bacillati</taxon>
        <taxon>Actinomycetota</taxon>
        <taxon>Actinomycetes</taxon>
        <taxon>Micrococcales</taxon>
        <taxon>Intrasporangiaceae</taxon>
        <taxon>Phycicoccus</taxon>
    </lineage>
</organism>
<dbReference type="GO" id="GO:0050567">
    <property type="term" value="F:glutaminyl-tRNA synthase (glutamine-hydrolyzing) activity"/>
    <property type="evidence" value="ECO:0007669"/>
    <property type="project" value="UniProtKB-UniRule"/>
</dbReference>
<sequence>MTTDLTRATAAELADLLGAGSVSSREVTRALLDRTAAVDGAVHSYLHVDEAGALAAADAADRARAAGEPLHALAGVPVAVKDVMATRGLPTTCGSRILQGWVPPYDATLVRRLREAHLPLLGKTNMDEFAMGSSTEHSAYGPSRNPWDLERIPGGSGGGSSSAVASFQAPLAIGTDTGGSIRQPAAVTGTVGAKPTYGGVSRYGLVALASSLDQAGPCSRTVLDSALLHEVIGGHDPLDSTSVDAPVPPVVEAARRADVAGLRIGIVRELTGEGFQPGVQARFDEAVQHLVDAGAEVVEVSCPSFTYALAAYYLILPSEASSNLARFDAMRYGLRVTPEGVAAPSAEQVMAATRDAGFGDEVKRRIILGTYALSSGYYDAYYGSAQKVRRLIADDFDRAFEAADVLVSPTAPTTAFRLGDKLEDPMAMYLNDIATIPANLAGIPGLSVPSGLADEDGLPAGFQVLAPAMADDRLYAVGAALEARLTAAWGGPLLDRAPDLSEVTR</sequence>
<evidence type="ECO:0000256" key="5">
    <source>
        <dbReference type="ARBA" id="ARBA00022917"/>
    </source>
</evidence>
<keyword evidence="2 8" id="KW-0436">Ligase</keyword>
<feature type="active site" description="Charge relay system" evidence="8">
    <location>
        <position position="156"/>
    </location>
</feature>
<dbReference type="Proteomes" id="UP000515976">
    <property type="component" value="Chromosome"/>
</dbReference>
<comment type="similarity">
    <text evidence="1 8">Belongs to the amidase family. GatA subfamily.</text>
</comment>
<comment type="catalytic activity">
    <reaction evidence="7 8">
        <text>L-glutamyl-tRNA(Gln) + L-glutamine + ATP + H2O = L-glutaminyl-tRNA(Gln) + L-glutamate + ADP + phosphate + H(+)</text>
        <dbReference type="Rhea" id="RHEA:17521"/>
        <dbReference type="Rhea" id="RHEA-COMP:9681"/>
        <dbReference type="Rhea" id="RHEA-COMP:9684"/>
        <dbReference type="ChEBI" id="CHEBI:15377"/>
        <dbReference type="ChEBI" id="CHEBI:15378"/>
        <dbReference type="ChEBI" id="CHEBI:29985"/>
        <dbReference type="ChEBI" id="CHEBI:30616"/>
        <dbReference type="ChEBI" id="CHEBI:43474"/>
        <dbReference type="ChEBI" id="CHEBI:58359"/>
        <dbReference type="ChEBI" id="CHEBI:78520"/>
        <dbReference type="ChEBI" id="CHEBI:78521"/>
        <dbReference type="ChEBI" id="CHEBI:456216"/>
        <dbReference type="EC" id="6.3.5.7"/>
    </reaction>
</comment>
<dbReference type="InterPro" id="IPR004412">
    <property type="entry name" value="GatA"/>
</dbReference>
<evidence type="ECO:0000256" key="6">
    <source>
        <dbReference type="ARBA" id="ARBA00025295"/>
    </source>
</evidence>
<reference evidence="10 11" key="1">
    <citation type="submission" date="2020-08" db="EMBL/GenBank/DDBJ databases">
        <title>Genome sequence of Phycicoccus endophyticus JCM 31784T.</title>
        <authorList>
            <person name="Hyun D.-W."/>
            <person name="Bae J.-W."/>
        </authorList>
    </citation>
    <scope>NUCLEOTIDE SEQUENCE [LARGE SCALE GENOMIC DNA]</scope>
    <source>
        <strain evidence="10 11">JCM 31784</strain>
    </source>
</reference>
<dbReference type="KEGG" id="pei:H9L10_08425"/>
<dbReference type="InterPro" id="IPR023631">
    <property type="entry name" value="Amidase_dom"/>
</dbReference>
<dbReference type="Pfam" id="PF01425">
    <property type="entry name" value="Amidase"/>
    <property type="match status" value="1"/>
</dbReference>
<feature type="domain" description="Amidase" evidence="9">
    <location>
        <begin position="26"/>
        <end position="474"/>
    </location>
</feature>
<evidence type="ECO:0000256" key="3">
    <source>
        <dbReference type="ARBA" id="ARBA00022741"/>
    </source>
</evidence>
<evidence type="ECO:0000256" key="1">
    <source>
        <dbReference type="ARBA" id="ARBA00008069"/>
    </source>
</evidence>
<evidence type="ECO:0000256" key="7">
    <source>
        <dbReference type="ARBA" id="ARBA00047407"/>
    </source>
</evidence>
<proteinExistence type="inferred from homology"/>
<evidence type="ECO:0000256" key="8">
    <source>
        <dbReference type="HAMAP-Rule" id="MF_00120"/>
    </source>
</evidence>
<feature type="active site" description="Charge relay system" evidence="8">
    <location>
        <position position="81"/>
    </location>
</feature>
<evidence type="ECO:0000256" key="2">
    <source>
        <dbReference type="ARBA" id="ARBA00022598"/>
    </source>
</evidence>
<keyword evidence="5 8" id="KW-0648">Protein biosynthesis</keyword>
<dbReference type="InterPro" id="IPR000120">
    <property type="entry name" value="Amidase"/>
</dbReference>
<name>A0A7G9QYF1_9MICO</name>
<dbReference type="InterPro" id="IPR020556">
    <property type="entry name" value="Amidase_CS"/>
</dbReference>
<dbReference type="GO" id="GO:0016740">
    <property type="term" value="F:transferase activity"/>
    <property type="evidence" value="ECO:0007669"/>
    <property type="project" value="UniProtKB-KW"/>
</dbReference>
<dbReference type="SUPFAM" id="SSF75304">
    <property type="entry name" value="Amidase signature (AS) enzymes"/>
    <property type="match status" value="1"/>
</dbReference>
<dbReference type="PANTHER" id="PTHR11895:SF151">
    <property type="entry name" value="GLUTAMYL-TRNA(GLN) AMIDOTRANSFERASE SUBUNIT A"/>
    <property type="match status" value="1"/>
</dbReference>
<dbReference type="RefSeq" id="WP_166100702.1">
    <property type="nucleotide sequence ID" value="NZ_BMMY01000007.1"/>
</dbReference>
<keyword evidence="11" id="KW-1185">Reference proteome</keyword>
<comment type="function">
    <text evidence="6 8">Allows the formation of correctly charged Gln-tRNA(Gln) through the transamidation of misacylated Glu-tRNA(Gln) in organisms which lack glutaminyl-tRNA synthetase. The reaction takes place in the presence of glutamine and ATP through an activated gamma-phospho-Glu-tRNA(Gln).</text>
</comment>
<dbReference type="HAMAP" id="MF_00120">
    <property type="entry name" value="GatA"/>
    <property type="match status" value="1"/>
</dbReference>
<keyword evidence="3 8" id="KW-0547">Nucleotide-binding</keyword>
<dbReference type="NCBIfam" id="TIGR00132">
    <property type="entry name" value="gatA"/>
    <property type="match status" value="1"/>
</dbReference>
<evidence type="ECO:0000313" key="11">
    <source>
        <dbReference type="Proteomes" id="UP000515976"/>
    </source>
</evidence>
<dbReference type="Gene3D" id="3.90.1300.10">
    <property type="entry name" value="Amidase signature (AS) domain"/>
    <property type="match status" value="1"/>
</dbReference>
<dbReference type="EMBL" id="CP060712">
    <property type="protein sequence ID" value="QNN48376.1"/>
    <property type="molecule type" value="Genomic_DNA"/>
</dbReference>
<comment type="subunit">
    <text evidence="8">Heterotrimer of A, B and C subunits.</text>
</comment>
<evidence type="ECO:0000259" key="9">
    <source>
        <dbReference type="Pfam" id="PF01425"/>
    </source>
</evidence>
<evidence type="ECO:0000256" key="4">
    <source>
        <dbReference type="ARBA" id="ARBA00022840"/>
    </source>
</evidence>
<keyword evidence="10" id="KW-0808">Transferase</keyword>
<protein>
    <recommendedName>
        <fullName evidence="8">Glutamyl-tRNA(Gln) amidotransferase subunit A</fullName>
        <shortName evidence="8">Glu-ADT subunit A</shortName>
        <ecNumber evidence="8">6.3.5.7</ecNumber>
    </recommendedName>
</protein>
<dbReference type="AlphaFoldDB" id="A0A7G9QYF1"/>
<accession>A0A7G9QYF1</accession>
<feature type="active site" description="Acyl-ester intermediate" evidence="8">
    <location>
        <position position="180"/>
    </location>
</feature>
<dbReference type="EC" id="6.3.5.7" evidence="8"/>
<dbReference type="PROSITE" id="PS00571">
    <property type="entry name" value="AMIDASES"/>
    <property type="match status" value="1"/>
</dbReference>
<dbReference type="InterPro" id="IPR036928">
    <property type="entry name" value="AS_sf"/>
</dbReference>